<dbReference type="PANTHER" id="PTHR10509">
    <property type="entry name" value="O-METHYLTRANSFERASE-RELATED"/>
    <property type="match status" value="1"/>
</dbReference>
<accession>A0A967C6B8</accession>
<keyword evidence="5" id="KW-1185">Reference proteome</keyword>
<comment type="caution">
    <text evidence="4">The sequence shown here is derived from an EMBL/GenBank/DDBJ whole genome shotgun (WGS) entry which is preliminary data.</text>
</comment>
<dbReference type="PROSITE" id="PS51682">
    <property type="entry name" value="SAM_OMT_I"/>
    <property type="match status" value="1"/>
</dbReference>
<dbReference type="PANTHER" id="PTHR10509:SF14">
    <property type="entry name" value="CAFFEOYL-COA O-METHYLTRANSFERASE 3-RELATED"/>
    <property type="match status" value="1"/>
</dbReference>
<dbReference type="CDD" id="cd02440">
    <property type="entry name" value="AdoMet_MTases"/>
    <property type="match status" value="1"/>
</dbReference>
<dbReference type="InterPro" id="IPR002935">
    <property type="entry name" value="SAM_O-MeTrfase"/>
</dbReference>
<dbReference type="RefSeq" id="WP_167220429.1">
    <property type="nucleotide sequence ID" value="NZ_JAAQPH010000001.1"/>
</dbReference>
<dbReference type="SUPFAM" id="SSF53335">
    <property type="entry name" value="S-adenosyl-L-methionine-dependent methyltransferases"/>
    <property type="match status" value="1"/>
</dbReference>
<dbReference type="AlphaFoldDB" id="A0A967C6B8"/>
<evidence type="ECO:0000313" key="5">
    <source>
        <dbReference type="Proteomes" id="UP000761264"/>
    </source>
</evidence>
<dbReference type="InterPro" id="IPR050362">
    <property type="entry name" value="Cation-dep_OMT"/>
</dbReference>
<dbReference type="GO" id="GO:0032259">
    <property type="term" value="P:methylation"/>
    <property type="evidence" value="ECO:0007669"/>
    <property type="project" value="UniProtKB-KW"/>
</dbReference>
<dbReference type="GO" id="GO:0008757">
    <property type="term" value="F:S-adenosylmethionine-dependent methyltransferase activity"/>
    <property type="evidence" value="ECO:0007669"/>
    <property type="project" value="TreeGrafter"/>
</dbReference>
<organism evidence="4 5">
    <name type="scientific">Pelagibius litoralis</name>
    <dbReference type="NCBI Taxonomy" id="374515"/>
    <lineage>
        <taxon>Bacteria</taxon>
        <taxon>Pseudomonadati</taxon>
        <taxon>Pseudomonadota</taxon>
        <taxon>Alphaproteobacteria</taxon>
        <taxon>Rhodospirillales</taxon>
        <taxon>Rhodovibrionaceae</taxon>
        <taxon>Pelagibius</taxon>
    </lineage>
</organism>
<gene>
    <name evidence="4" type="ORF">HBA54_00910</name>
</gene>
<keyword evidence="1 4" id="KW-0489">Methyltransferase</keyword>
<name>A0A967C6B8_9PROT</name>
<protein>
    <submittedName>
        <fullName evidence="4">SAM-dependent methyltransferase</fullName>
    </submittedName>
</protein>
<evidence type="ECO:0000313" key="4">
    <source>
        <dbReference type="EMBL" id="NIA67147.1"/>
    </source>
</evidence>
<evidence type="ECO:0000256" key="3">
    <source>
        <dbReference type="ARBA" id="ARBA00022691"/>
    </source>
</evidence>
<dbReference type="Proteomes" id="UP000761264">
    <property type="component" value="Unassembled WGS sequence"/>
</dbReference>
<sequence length="225" mass="24482">MSNRTLDLNDALYDYLLANSLREPEVMRRLREETARVPASMMQISPEQGQFMALLVQLMGARRCIEVGTFTGYSALAVALALPADGKIVACDVNAETTAIGQRFWQEAGVAGKIDLRIAPAVETLQEMLNAGDAGRYDFAFIDADKSNYDSYYELALQLLRPGGLIAIDNVLWNGSVIDPSKNDADTLAIRAINAKVAGDKRVTCSLVPIGDGLMLAHKQNDKNS</sequence>
<evidence type="ECO:0000256" key="2">
    <source>
        <dbReference type="ARBA" id="ARBA00022679"/>
    </source>
</evidence>
<evidence type="ECO:0000256" key="1">
    <source>
        <dbReference type="ARBA" id="ARBA00022603"/>
    </source>
</evidence>
<dbReference type="GO" id="GO:0008171">
    <property type="term" value="F:O-methyltransferase activity"/>
    <property type="evidence" value="ECO:0007669"/>
    <property type="project" value="InterPro"/>
</dbReference>
<keyword evidence="2" id="KW-0808">Transferase</keyword>
<reference evidence="4" key="1">
    <citation type="submission" date="2020-03" db="EMBL/GenBank/DDBJ databases">
        <title>Genome of Pelagibius litoralis DSM 21314T.</title>
        <authorList>
            <person name="Wang G."/>
        </authorList>
    </citation>
    <scope>NUCLEOTIDE SEQUENCE</scope>
    <source>
        <strain evidence="4">DSM 21314</strain>
    </source>
</reference>
<dbReference type="EMBL" id="JAAQPH010000001">
    <property type="protein sequence ID" value="NIA67147.1"/>
    <property type="molecule type" value="Genomic_DNA"/>
</dbReference>
<keyword evidence="3" id="KW-0949">S-adenosyl-L-methionine</keyword>
<proteinExistence type="predicted"/>
<dbReference type="InterPro" id="IPR029063">
    <property type="entry name" value="SAM-dependent_MTases_sf"/>
</dbReference>
<dbReference type="Pfam" id="PF01596">
    <property type="entry name" value="Methyltransf_3"/>
    <property type="match status" value="1"/>
</dbReference>
<dbReference type="Gene3D" id="3.40.50.150">
    <property type="entry name" value="Vaccinia Virus protein VP39"/>
    <property type="match status" value="1"/>
</dbReference>